<evidence type="ECO:0000313" key="2">
    <source>
        <dbReference type="EMBL" id="RBO90339.1"/>
    </source>
</evidence>
<dbReference type="InterPro" id="IPR033116">
    <property type="entry name" value="TRYPSIN_SER"/>
</dbReference>
<reference evidence="2 3" key="1">
    <citation type="submission" date="2018-06" db="EMBL/GenBank/DDBJ databases">
        <title>Genomic Encyclopedia of Type Strains, Phase IV (KMG-IV): sequencing the most valuable type-strain genomes for metagenomic binning, comparative biology and taxonomic classification.</title>
        <authorList>
            <person name="Goeker M."/>
        </authorList>
    </citation>
    <scope>NUCLEOTIDE SEQUENCE [LARGE SCALE GENOMIC DNA]</scope>
    <source>
        <strain evidence="2 3">DSM 44599</strain>
    </source>
</reference>
<accession>A0A366DLH7</accession>
<dbReference type="InterPro" id="IPR043504">
    <property type="entry name" value="Peptidase_S1_PA_chymotrypsin"/>
</dbReference>
<keyword evidence="3" id="KW-1185">Reference proteome</keyword>
<organism evidence="2 3">
    <name type="scientific">Nocardia puris</name>
    <dbReference type="NCBI Taxonomy" id="208602"/>
    <lineage>
        <taxon>Bacteria</taxon>
        <taxon>Bacillati</taxon>
        <taxon>Actinomycetota</taxon>
        <taxon>Actinomycetes</taxon>
        <taxon>Mycobacteriales</taxon>
        <taxon>Nocardiaceae</taxon>
        <taxon>Nocardia</taxon>
    </lineage>
</organism>
<sequence>MAAVAAVIAGVGVSAAGVAQAAPEKVALGGGSGLVFANDSACSLTAIGYDNADRLVGLTAGHCAPEGTLLGAEHALEAGAVGIVAYSDNGENLDIAVLVFDRDKVAPVRTVGGTTINGIGATPGPGTTVCSNGRTSGAGCGVVWGNLDETITLNQACSQPGDSGGPVTVGDQLVGMNQGRLTGLAGIRFDVPCTGQGNPVHSPAYFAPIDVVLAAINAEGGLGAGFRPF</sequence>
<dbReference type="PROSITE" id="PS00134">
    <property type="entry name" value="TRYPSIN_HIS"/>
    <property type="match status" value="1"/>
</dbReference>
<evidence type="ECO:0000313" key="3">
    <source>
        <dbReference type="Proteomes" id="UP000252586"/>
    </source>
</evidence>
<dbReference type="Proteomes" id="UP000252586">
    <property type="component" value="Unassembled WGS sequence"/>
</dbReference>
<dbReference type="Gene3D" id="2.40.10.10">
    <property type="entry name" value="Trypsin-like serine proteases"/>
    <property type="match status" value="2"/>
</dbReference>
<dbReference type="PROSITE" id="PS00135">
    <property type="entry name" value="TRYPSIN_SER"/>
    <property type="match status" value="1"/>
</dbReference>
<dbReference type="InterPro" id="IPR018114">
    <property type="entry name" value="TRYPSIN_HIS"/>
</dbReference>
<feature type="signal peptide" evidence="1">
    <location>
        <begin position="1"/>
        <end position="21"/>
    </location>
</feature>
<evidence type="ECO:0000256" key="1">
    <source>
        <dbReference type="SAM" id="SignalP"/>
    </source>
</evidence>
<protein>
    <recommendedName>
        <fullName evidence="4">Trypsin</fullName>
    </recommendedName>
</protein>
<dbReference type="GO" id="GO:0004252">
    <property type="term" value="F:serine-type endopeptidase activity"/>
    <property type="evidence" value="ECO:0007669"/>
    <property type="project" value="InterPro"/>
</dbReference>
<name>A0A366DLH7_9NOCA</name>
<keyword evidence="1" id="KW-0732">Signal</keyword>
<evidence type="ECO:0008006" key="4">
    <source>
        <dbReference type="Google" id="ProtNLM"/>
    </source>
</evidence>
<feature type="chain" id="PRO_5017082261" description="Trypsin" evidence="1">
    <location>
        <begin position="22"/>
        <end position="229"/>
    </location>
</feature>
<dbReference type="AlphaFoldDB" id="A0A366DLH7"/>
<dbReference type="EMBL" id="QNRE01000006">
    <property type="protein sequence ID" value="RBO90339.1"/>
    <property type="molecule type" value="Genomic_DNA"/>
</dbReference>
<gene>
    <name evidence="2" type="ORF">DFR74_106224</name>
</gene>
<dbReference type="OrthoDB" id="4536940at2"/>
<dbReference type="RefSeq" id="WP_067511372.1">
    <property type="nucleotide sequence ID" value="NZ_CP107943.1"/>
</dbReference>
<dbReference type="GO" id="GO:0006508">
    <property type="term" value="P:proteolysis"/>
    <property type="evidence" value="ECO:0007669"/>
    <property type="project" value="InterPro"/>
</dbReference>
<dbReference type="SUPFAM" id="SSF50494">
    <property type="entry name" value="Trypsin-like serine proteases"/>
    <property type="match status" value="1"/>
</dbReference>
<proteinExistence type="predicted"/>
<dbReference type="STRING" id="1210090.GCA_001613185_04686"/>
<dbReference type="InterPro" id="IPR009003">
    <property type="entry name" value="Peptidase_S1_PA"/>
</dbReference>
<comment type="caution">
    <text evidence="2">The sequence shown here is derived from an EMBL/GenBank/DDBJ whole genome shotgun (WGS) entry which is preliminary data.</text>
</comment>